<proteinExistence type="predicted"/>
<evidence type="ECO:0000313" key="3">
    <source>
        <dbReference type="EMBL" id="CAG8499049.1"/>
    </source>
</evidence>
<keyword evidence="4" id="KW-1185">Reference proteome</keyword>
<reference evidence="3" key="1">
    <citation type="submission" date="2021-06" db="EMBL/GenBank/DDBJ databases">
        <authorList>
            <person name="Kallberg Y."/>
            <person name="Tangrot J."/>
            <person name="Rosling A."/>
        </authorList>
    </citation>
    <scope>NUCLEOTIDE SEQUENCE</scope>
    <source>
        <strain evidence="3">FL130A</strain>
    </source>
</reference>
<dbReference type="Proteomes" id="UP000789508">
    <property type="component" value="Unassembled WGS sequence"/>
</dbReference>
<dbReference type="AlphaFoldDB" id="A0A9N8ZKZ8"/>
<feature type="compositionally biased region" description="Low complexity" evidence="1">
    <location>
        <begin position="47"/>
        <end position="56"/>
    </location>
</feature>
<organism evidence="3 4">
    <name type="scientific">Ambispora leptoticha</name>
    <dbReference type="NCBI Taxonomy" id="144679"/>
    <lineage>
        <taxon>Eukaryota</taxon>
        <taxon>Fungi</taxon>
        <taxon>Fungi incertae sedis</taxon>
        <taxon>Mucoromycota</taxon>
        <taxon>Glomeromycotina</taxon>
        <taxon>Glomeromycetes</taxon>
        <taxon>Archaeosporales</taxon>
        <taxon>Ambisporaceae</taxon>
        <taxon>Ambispora</taxon>
    </lineage>
</organism>
<comment type="caution">
    <text evidence="3">The sequence shown here is derived from an EMBL/GenBank/DDBJ whole genome shotgun (WGS) entry which is preliminary data.</text>
</comment>
<evidence type="ECO:0000256" key="1">
    <source>
        <dbReference type="SAM" id="MobiDB-lite"/>
    </source>
</evidence>
<accession>A0A9N8ZKZ8</accession>
<feature type="compositionally biased region" description="Low complexity" evidence="1">
    <location>
        <begin position="63"/>
        <end position="77"/>
    </location>
</feature>
<gene>
    <name evidence="3" type="ORF">ALEPTO_LOCUS3390</name>
</gene>
<feature type="compositionally biased region" description="Polar residues" evidence="1">
    <location>
        <begin position="88"/>
        <end position="113"/>
    </location>
</feature>
<name>A0A9N8ZKZ8_9GLOM</name>
<feature type="region of interest" description="Disordered" evidence="1">
    <location>
        <begin position="32"/>
        <end position="113"/>
    </location>
</feature>
<feature type="signal peptide" evidence="2">
    <location>
        <begin position="1"/>
        <end position="17"/>
    </location>
</feature>
<feature type="chain" id="PRO_5040426305" evidence="2">
    <location>
        <begin position="18"/>
        <end position="174"/>
    </location>
</feature>
<evidence type="ECO:0000313" key="4">
    <source>
        <dbReference type="Proteomes" id="UP000789508"/>
    </source>
</evidence>
<dbReference type="OrthoDB" id="10625033at2759"/>
<evidence type="ECO:0000256" key="2">
    <source>
        <dbReference type="SAM" id="SignalP"/>
    </source>
</evidence>
<sequence length="174" mass="20187">MSIIFFPLSLMFHEIWSFFARFFDSKKISPQEEQENNQIIPLEDDQNNNNQDSQNSTPDTENHNTNNTATTTSTTEEIPPSLRMGIGNYSNPTSNNHQRNFHSGGSNQPNPHSQLNLRFKFEATGGSYDHSSRHEHFRRESKEKVNCGARLKELRRCLEYGVWTPNTAKTNYRY</sequence>
<protein>
    <submittedName>
        <fullName evidence="3">13172_t:CDS:1</fullName>
    </submittedName>
</protein>
<dbReference type="EMBL" id="CAJVPS010000622">
    <property type="protein sequence ID" value="CAG8499049.1"/>
    <property type="molecule type" value="Genomic_DNA"/>
</dbReference>
<keyword evidence="2" id="KW-0732">Signal</keyword>